<feature type="compositionally biased region" description="Polar residues" evidence="1">
    <location>
        <begin position="310"/>
        <end position="322"/>
    </location>
</feature>
<sequence>MTLTLSSPAAYTRAEDAMSPVAKGVIITVSALVAAGIAVYESPQFRQWVDNSRRKIAVALHHLGDEIQPRNATSSPSQDISMTEELGPEAEERRRLAREDIQNRRSMLEEHRKRRRSAGPGSFDALVDDEGRLLRAEASDANNGSLANSTAVELATSQVVQRGGKQQTDLSTPLLAEGEPASSNANASTENDQLHVAIPPPNPQSATLINYTPTSEASEMTFSTSTMDNSEHAGQSRSRSSSSSRTEDQPEVLFAHPGLTANDTNQDMRSPFSDLSELDPASFEHRERPSTPSSSSGFSHIHASADDTSDGTLSDLGQSTGAVTPASWSEVGSVISHDDFNTNHHGL</sequence>
<name>A0A2I2FSK2_9EURO</name>
<dbReference type="OrthoDB" id="3926760at2759"/>
<feature type="region of interest" description="Disordered" evidence="1">
    <location>
        <begin position="67"/>
        <end position="125"/>
    </location>
</feature>
<comment type="caution">
    <text evidence="3">The sequence shown here is derived from an EMBL/GenBank/DDBJ whole genome shotgun (WGS) entry which is preliminary data.</text>
</comment>
<feature type="compositionally biased region" description="Polar residues" evidence="1">
    <location>
        <begin position="70"/>
        <end position="81"/>
    </location>
</feature>
<feature type="compositionally biased region" description="Low complexity" evidence="1">
    <location>
        <begin position="290"/>
        <end position="302"/>
    </location>
</feature>
<dbReference type="Proteomes" id="UP000234275">
    <property type="component" value="Unassembled WGS sequence"/>
</dbReference>
<keyword evidence="4" id="KW-1185">Reference proteome</keyword>
<keyword evidence="2" id="KW-0472">Membrane</keyword>
<keyword evidence="2" id="KW-1133">Transmembrane helix</keyword>
<dbReference type="RefSeq" id="XP_024698896.1">
    <property type="nucleotide sequence ID" value="XM_024852555.1"/>
</dbReference>
<evidence type="ECO:0000256" key="1">
    <source>
        <dbReference type="SAM" id="MobiDB-lite"/>
    </source>
</evidence>
<proteinExistence type="predicted"/>
<feature type="transmembrane region" description="Helical" evidence="2">
    <location>
        <begin position="20"/>
        <end position="40"/>
    </location>
</feature>
<evidence type="ECO:0000313" key="4">
    <source>
        <dbReference type="Proteomes" id="UP000234275"/>
    </source>
</evidence>
<feature type="region of interest" description="Disordered" evidence="1">
    <location>
        <begin position="176"/>
        <end position="326"/>
    </location>
</feature>
<dbReference type="GeneID" id="36560253"/>
<organism evidence="3 4">
    <name type="scientific">Aspergillus steynii IBT 23096</name>
    <dbReference type="NCBI Taxonomy" id="1392250"/>
    <lineage>
        <taxon>Eukaryota</taxon>
        <taxon>Fungi</taxon>
        <taxon>Dikarya</taxon>
        <taxon>Ascomycota</taxon>
        <taxon>Pezizomycotina</taxon>
        <taxon>Eurotiomycetes</taxon>
        <taxon>Eurotiomycetidae</taxon>
        <taxon>Eurotiales</taxon>
        <taxon>Aspergillaceae</taxon>
        <taxon>Aspergillus</taxon>
        <taxon>Aspergillus subgen. Circumdati</taxon>
    </lineage>
</organism>
<dbReference type="AlphaFoldDB" id="A0A2I2FSK2"/>
<feature type="compositionally biased region" description="Polar residues" evidence="1">
    <location>
        <begin position="204"/>
        <end position="235"/>
    </location>
</feature>
<gene>
    <name evidence="3" type="ORF">P170DRAFT_468406</name>
</gene>
<protein>
    <submittedName>
        <fullName evidence="3">Uncharacterized protein</fullName>
    </submittedName>
</protein>
<feature type="compositionally biased region" description="Basic and acidic residues" evidence="1">
    <location>
        <begin position="90"/>
        <end position="111"/>
    </location>
</feature>
<keyword evidence="2" id="KW-0812">Transmembrane</keyword>
<reference evidence="3 4" key="1">
    <citation type="submission" date="2016-12" db="EMBL/GenBank/DDBJ databases">
        <title>The genomes of Aspergillus section Nigri reveals drivers in fungal speciation.</title>
        <authorList>
            <consortium name="DOE Joint Genome Institute"/>
            <person name="Vesth T.C."/>
            <person name="Nybo J."/>
            <person name="Theobald S."/>
            <person name="Brandl J."/>
            <person name="Frisvad J.C."/>
            <person name="Nielsen K.F."/>
            <person name="Lyhne E.K."/>
            <person name="Kogle M.E."/>
            <person name="Kuo A."/>
            <person name="Riley R."/>
            <person name="Clum A."/>
            <person name="Nolan M."/>
            <person name="Lipzen A."/>
            <person name="Salamov A."/>
            <person name="Henrissat B."/>
            <person name="Wiebenga A."/>
            <person name="De Vries R.P."/>
            <person name="Grigoriev I.V."/>
            <person name="Mortensen U.H."/>
            <person name="Andersen M.R."/>
            <person name="Baker S.E."/>
        </authorList>
    </citation>
    <scope>NUCLEOTIDE SEQUENCE [LARGE SCALE GENOMIC DNA]</scope>
    <source>
        <strain evidence="3 4">IBT 23096</strain>
    </source>
</reference>
<dbReference type="VEuPathDB" id="FungiDB:P170DRAFT_468406"/>
<accession>A0A2I2FSK2</accession>
<evidence type="ECO:0000256" key="2">
    <source>
        <dbReference type="SAM" id="Phobius"/>
    </source>
</evidence>
<evidence type="ECO:0000313" key="3">
    <source>
        <dbReference type="EMBL" id="PLB43594.1"/>
    </source>
</evidence>
<feature type="compositionally biased region" description="Polar residues" evidence="1">
    <location>
        <begin position="181"/>
        <end position="191"/>
    </location>
</feature>
<dbReference type="EMBL" id="MSFO01000010">
    <property type="protein sequence ID" value="PLB43594.1"/>
    <property type="molecule type" value="Genomic_DNA"/>
</dbReference>